<sequence length="75" mass="7883">MAPGGRRRVFATFAAAAIALMQISFLVFPISAQQSNGSRVVPAEGYCSMYGICAQRSDGKVLNCANATKAVKVTI</sequence>
<organism evidence="1 2">
    <name type="scientific">Miscanthus lutarioriparius</name>
    <dbReference type="NCBI Taxonomy" id="422564"/>
    <lineage>
        <taxon>Eukaryota</taxon>
        <taxon>Viridiplantae</taxon>
        <taxon>Streptophyta</taxon>
        <taxon>Embryophyta</taxon>
        <taxon>Tracheophyta</taxon>
        <taxon>Spermatophyta</taxon>
        <taxon>Magnoliopsida</taxon>
        <taxon>Liliopsida</taxon>
        <taxon>Poales</taxon>
        <taxon>Poaceae</taxon>
        <taxon>PACMAD clade</taxon>
        <taxon>Panicoideae</taxon>
        <taxon>Andropogonodae</taxon>
        <taxon>Andropogoneae</taxon>
        <taxon>Saccharinae</taxon>
        <taxon>Miscanthus</taxon>
    </lineage>
</organism>
<dbReference type="EMBL" id="CAJGYO010000012">
    <property type="protein sequence ID" value="CAD6262688.1"/>
    <property type="molecule type" value="Genomic_DNA"/>
</dbReference>
<accession>A0A811R0T3</accession>
<reference evidence="1" key="1">
    <citation type="submission" date="2020-10" db="EMBL/GenBank/DDBJ databases">
        <authorList>
            <person name="Han B."/>
            <person name="Lu T."/>
            <person name="Zhao Q."/>
            <person name="Huang X."/>
            <person name="Zhao Y."/>
        </authorList>
    </citation>
    <scope>NUCLEOTIDE SEQUENCE</scope>
</reference>
<keyword evidence="2" id="KW-1185">Reference proteome</keyword>
<comment type="caution">
    <text evidence="1">The sequence shown here is derived from an EMBL/GenBank/DDBJ whole genome shotgun (WGS) entry which is preliminary data.</text>
</comment>
<proteinExistence type="predicted"/>
<protein>
    <submittedName>
        <fullName evidence="1">Uncharacterized protein</fullName>
    </submittedName>
</protein>
<evidence type="ECO:0000313" key="1">
    <source>
        <dbReference type="EMBL" id="CAD6262688.1"/>
    </source>
</evidence>
<dbReference type="OrthoDB" id="6510177at2759"/>
<name>A0A811R0T3_9POAL</name>
<gene>
    <name evidence="1" type="ORF">NCGR_LOCUS46024</name>
</gene>
<dbReference type="Proteomes" id="UP000604825">
    <property type="component" value="Unassembled WGS sequence"/>
</dbReference>
<evidence type="ECO:0000313" key="2">
    <source>
        <dbReference type="Proteomes" id="UP000604825"/>
    </source>
</evidence>
<dbReference type="AlphaFoldDB" id="A0A811R0T3"/>